<reference evidence="1 2" key="1">
    <citation type="submission" date="2024-04" db="EMBL/GenBank/DDBJ databases">
        <title>Tritrichomonas musculus Genome.</title>
        <authorList>
            <person name="Alves-Ferreira E."/>
            <person name="Grigg M."/>
            <person name="Lorenzi H."/>
            <person name="Galac M."/>
        </authorList>
    </citation>
    <scope>NUCLEOTIDE SEQUENCE [LARGE SCALE GENOMIC DNA]</scope>
    <source>
        <strain evidence="1 2">EAF2021</strain>
    </source>
</reference>
<dbReference type="EMBL" id="JAPFFF010000009">
    <property type="protein sequence ID" value="KAK8881976.1"/>
    <property type="molecule type" value="Genomic_DNA"/>
</dbReference>
<name>A0ABR2JU48_9EUKA</name>
<sequence length="270" mass="31615">MENELSYFTTIIICDQQIKQDFVSCLNQFVICGPIGKDKAKEELIKMKLAKYPLTKNMATFLQKEKFFYLLYNFTKSHLSIEYLFQELSKARRTLLDMVYSINDFLEYRYSEYPSPNSNAILGFCEKIDKLNSPFKQKSAIHKKISQKLNHLLVNYMHLLIKKKKEKKRNFKIQDDVFFTLSIISEGFTFSAVERLFAKNGISTCNERKFYRILEIISSPIIMYTNSICFQNFNDMNDGVILSFDCAWAHSRKSNQCFGALINVNTDKVI</sequence>
<protein>
    <submittedName>
        <fullName evidence="1">Uncharacterized protein</fullName>
    </submittedName>
</protein>
<evidence type="ECO:0000313" key="2">
    <source>
        <dbReference type="Proteomes" id="UP001470230"/>
    </source>
</evidence>
<comment type="caution">
    <text evidence="1">The sequence shown here is derived from an EMBL/GenBank/DDBJ whole genome shotgun (WGS) entry which is preliminary data.</text>
</comment>
<keyword evidence="2" id="KW-1185">Reference proteome</keyword>
<proteinExistence type="predicted"/>
<accession>A0ABR2JU48</accession>
<gene>
    <name evidence="1" type="ORF">M9Y10_044615</name>
</gene>
<evidence type="ECO:0000313" key="1">
    <source>
        <dbReference type="EMBL" id="KAK8881976.1"/>
    </source>
</evidence>
<dbReference type="Proteomes" id="UP001470230">
    <property type="component" value="Unassembled WGS sequence"/>
</dbReference>
<organism evidence="1 2">
    <name type="scientific">Tritrichomonas musculus</name>
    <dbReference type="NCBI Taxonomy" id="1915356"/>
    <lineage>
        <taxon>Eukaryota</taxon>
        <taxon>Metamonada</taxon>
        <taxon>Parabasalia</taxon>
        <taxon>Tritrichomonadida</taxon>
        <taxon>Tritrichomonadidae</taxon>
        <taxon>Tritrichomonas</taxon>
    </lineage>
</organism>